<evidence type="ECO:0000313" key="2">
    <source>
        <dbReference type="Proteomes" id="UP000272025"/>
    </source>
</evidence>
<dbReference type="AlphaFoldDB" id="A0A3N2PZK7"/>
<sequence>MYEASMSLLDDVLTTQTHRTFNDLWAVITQSRRVLTTSAETVCCKMGAVLGKEGTRQKALNPFQVLLMSTSSEQTLYVPIHGMILGARPTGTLLVVEVVYPYPPADLSEIWGVSAASAERYTSTWCTGDSRMGSALAAPPPFFPKSPHPLQSVVLRRSVPGYPSTTTLPLRAILPRYLTSFIGTREPETRPFRTTFKVLTPYLTC</sequence>
<protein>
    <submittedName>
        <fullName evidence="1">Uncharacterized protein</fullName>
    </submittedName>
</protein>
<dbReference type="Proteomes" id="UP000272025">
    <property type="component" value="Unassembled WGS sequence"/>
</dbReference>
<proteinExistence type="predicted"/>
<reference evidence="1 2" key="1">
    <citation type="journal article" date="2018" name="Mol. Ecol.">
        <title>The obligate alkalophilic soda-lake fungus Sodiomyces alkalinus has shifted to a protein diet.</title>
        <authorList>
            <person name="Grum-Grzhimaylo A.A."/>
            <person name="Falkoski D.L."/>
            <person name="van den Heuvel J."/>
            <person name="Valero-Jimenez C.A."/>
            <person name="Min B."/>
            <person name="Choi I.G."/>
            <person name="Lipzen A."/>
            <person name="Daum C.G."/>
            <person name="Aanen D.K."/>
            <person name="Tsang A."/>
            <person name="Henrissat B."/>
            <person name="Bilanenko E.N."/>
            <person name="de Vries R.P."/>
            <person name="van Kan J.A.L."/>
            <person name="Grigoriev I.V."/>
            <person name="Debets A.J.M."/>
        </authorList>
    </citation>
    <scope>NUCLEOTIDE SEQUENCE [LARGE SCALE GENOMIC DNA]</scope>
    <source>
        <strain evidence="1 2">F11</strain>
    </source>
</reference>
<organism evidence="1 2">
    <name type="scientific">Sodiomyces alkalinus (strain CBS 110278 / VKM F-3762 / F11)</name>
    <name type="common">Alkaliphilic filamentous fungus</name>
    <dbReference type="NCBI Taxonomy" id="1314773"/>
    <lineage>
        <taxon>Eukaryota</taxon>
        <taxon>Fungi</taxon>
        <taxon>Dikarya</taxon>
        <taxon>Ascomycota</taxon>
        <taxon>Pezizomycotina</taxon>
        <taxon>Sordariomycetes</taxon>
        <taxon>Hypocreomycetidae</taxon>
        <taxon>Glomerellales</taxon>
        <taxon>Plectosphaerellaceae</taxon>
        <taxon>Sodiomyces</taxon>
    </lineage>
</organism>
<dbReference type="GeneID" id="39575260"/>
<dbReference type="EMBL" id="ML119053">
    <property type="protein sequence ID" value="ROT39866.1"/>
    <property type="molecule type" value="Genomic_DNA"/>
</dbReference>
<dbReference type="RefSeq" id="XP_028467672.1">
    <property type="nucleotide sequence ID" value="XM_028606782.1"/>
</dbReference>
<accession>A0A3N2PZK7</accession>
<keyword evidence="2" id="KW-1185">Reference proteome</keyword>
<gene>
    <name evidence="1" type="ORF">SODALDRAFT_139905</name>
</gene>
<evidence type="ECO:0000313" key="1">
    <source>
        <dbReference type="EMBL" id="ROT39866.1"/>
    </source>
</evidence>
<name>A0A3N2PZK7_SODAK</name>